<dbReference type="PANTHER" id="PTHR30441:SF8">
    <property type="entry name" value="DUF748 DOMAIN-CONTAINING PROTEIN"/>
    <property type="match status" value="1"/>
</dbReference>
<keyword evidence="2" id="KW-0812">Transmembrane</keyword>
<proteinExistence type="predicted"/>
<dbReference type="Pfam" id="PF05359">
    <property type="entry name" value="DUF748"/>
    <property type="match status" value="2"/>
</dbReference>
<name>A0A1Q9HKR0_9VIBR</name>
<organism evidence="3 4">
    <name type="scientific">Vibrio panuliri</name>
    <dbReference type="NCBI Taxonomy" id="1381081"/>
    <lineage>
        <taxon>Bacteria</taxon>
        <taxon>Pseudomonadati</taxon>
        <taxon>Pseudomonadota</taxon>
        <taxon>Gammaproteobacteria</taxon>
        <taxon>Vibrionales</taxon>
        <taxon>Vibrionaceae</taxon>
        <taxon>Vibrio</taxon>
    </lineage>
</organism>
<dbReference type="Proteomes" id="UP000186313">
    <property type="component" value="Unassembled WGS sequence"/>
</dbReference>
<dbReference type="InterPro" id="IPR008023">
    <property type="entry name" value="DUF748"/>
</dbReference>
<dbReference type="PANTHER" id="PTHR30441">
    <property type="entry name" value="DUF748 DOMAIN-CONTAINING PROTEIN"/>
    <property type="match status" value="1"/>
</dbReference>
<comment type="caution">
    <text evidence="3">The sequence shown here is derived from an EMBL/GenBank/DDBJ whole genome shotgun (WGS) entry which is preliminary data.</text>
</comment>
<dbReference type="Gene3D" id="3.30.1330.60">
    <property type="entry name" value="OmpA-like domain"/>
    <property type="match status" value="1"/>
</dbReference>
<evidence type="ECO:0000256" key="1">
    <source>
        <dbReference type="SAM" id="MobiDB-lite"/>
    </source>
</evidence>
<feature type="region of interest" description="Disordered" evidence="1">
    <location>
        <begin position="370"/>
        <end position="395"/>
    </location>
</feature>
<dbReference type="InterPro" id="IPR052894">
    <property type="entry name" value="AsmA-related"/>
</dbReference>
<sequence>MPSKFKQAVTKFKALPKPVRWGAYAAGGYLSYAALLGLLVPYVAKQQIPEQLSKLIERPVTLTDVKINPFTLQFNLHQFAILEQDQTFVRFEDADFQINFWQSLLNAEVAIEHIKLDKPYVNLKRLDNPEQVEFNFSDIIAAVAKNTATAEQPTEQSNDVTDSNAALFPVRILHTRLSDGQVEFVDGVSGTKLSYPSINLSLGEFFTQQIFDAQANRYQLTIKDSDSATISASGAMQLKPLKVVGNIDIEQIQLPRLWGFAADNFDANLTSGTLSFSSNYRVEQTLGELPEQDTMSIATDSGRFSIEQVNFDGNGKSVVSLPSLSVSDIAANVNKQLVTLGAIESHGLNVAVSVDDSGVDLASLFTPKSLGQEAKAKPEENNSESTSDSEQPSESAQPWLVKLAGIDLKDYQLNVSEKLITAKANQWVVSPINLSTKQISSDFSQPIEFDFFASLDGKGNIGVQGQADVSKQAVDADIDVEALKLSQFQPYIATAVNATLTSGELNTNTKLIAAADGKVKASGSAKVTHLSVRDNKLKKPFVKWRSLAVNKFDFDIEKSKLAIDTLTLSQPYARVVINKDRTTNLGDLVVQQPKSEQKGQANQKVKSQSQPFALSVRKVAFNNGSAFFADNSLTPNFSSGIEQLNGQVDHISSVPGTKASVDISGNIDRYAPVKIKGEINPLLEKPYLDLDVLFKSVELTTVNPYSGTYAGHYIDKGQLTLALNYQLENNQLKGSNHVVIDQLKLGQASESDLATDLPIELAIALLQDRDGVIDLGVDVSGDINDPDFSLGGVIWHTITNIITKAVTAPFSFIAGLADADDELNVIDFASGASQLSTEQQEKLTTLGEALTSRPKLTLSVDGSVNAVEDSKALALIKFDQLLAAQAKTTAEQLPADLSATTVPIEGPLSDALQALYKNEFGQEAETVRDKIEQELDDNNEQYTDEDLDRRWHIALYNLTLNHQQVSEGELGKLAQQRAQAVKAYLVDVVKIDASRVFLLDSRFDIKQDASEVLLSLEAN</sequence>
<gene>
    <name evidence="3" type="ORF">BIY22_19070</name>
</gene>
<dbReference type="RefSeq" id="WP_075707309.1">
    <property type="nucleotide sequence ID" value="NZ_MJMJ01000011.1"/>
</dbReference>
<dbReference type="EMBL" id="MJMJ01000011">
    <property type="protein sequence ID" value="OLQ90999.1"/>
    <property type="molecule type" value="Genomic_DNA"/>
</dbReference>
<dbReference type="GO" id="GO:0005886">
    <property type="term" value="C:plasma membrane"/>
    <property type="evidence" value="ECO:0007669"/>
    <property type="project" value="TreeGrafter"/>
</dbReference>
<accession>A0A1Q9HKR0</accession>
<dbReference type="STRING" id="1381081.BIY22_19070"/>
<evidence type="ECO:0000313" key="4">
    <source>
        <dbReference type="Proteomes" id="UP000186313"/>
    </source>
</evidence>
<reference evidence="3 4" key="1">
    <citation type="submission" date="2016-09" db="EMBL/GenBank/DDBJ databases">
        <title>Genomic Taxonomy of the Vibrionaceae.</title>
        <authorList>
            <person name="Gonzalez-Castillo A."/>
            <person name="Gomez-Gil B."/>
            <person name="Enciso-Ibarra K."/>
        </authorList>
    </citation>
    <scope>NUCLEOTIDE SEQUENCE [LARGE SCALE GENOMIC DNA]</scope>
    <source>
        <strain evidence="3 4">CAIM 703</strain>
    </source>
</reference>
<keyword evidence="2" id="KW-0472">Membrane</keyword>
<feature type="transmembrane region" description="Helical" evidence="2">
    <location>
        <begin position="21"/>
        <end position="44"/>
    </location>
</feature>
<evidence type="ECO:0000256" key="2">
    <source>
        <dbReference type="SAM" id="Phobius"/>
    </source>
</evidence>
<dbReference type="OrthoDB" id="9757969at2"/>
<evidence type="ECO:0000313" key="3">
    <source>
        <dbReference type="EMBL" id="OLQ90999.1"/>
    </source>
</evidence>
<dbReference type="AlphaFoldDB" id="A0A1Q9HKR0"/>
<dbReference type="InterPro" id="IPR036737">
    <property type="entry name" value="OmpA-like_sf"/>
</dbReference>
<protein>
    <submittedName>
        <fullName evidence="3">ATPase</fullName>
    </submittedName>
</protein>
<dbReference type="GO" id="GO:0090313">
    <property type="term" value="P:regulation of protein targeting to membrane"/>
    <property type="evidence" value="ECO:0007669"/>
    <property type="project" value="TreeGrafter"/>
</dbReference>
<keyword evidence="2" id="KW-1133">Transmembrane helix</keyword>